<keyword evidence="6 8" id="KW-0460">Magnesium</keyword>
<evidence type="ECO:0000259" key="9">
    <source>
        <dbReference type="Pfam" id="PF01850"/>
    </source>
</evidence>
<dbReference type="Proteomes" id="UP000193529">
    <property type="component" value="Unassembled WGS sequence"/>
</dbReference>
<dbReference type="Pfam" id="PF01850">
    <property type="entry name" value="PIN"/>
    <property type="match status" value="1"/>
</dbReference>
<dbReference type="OrthoDB" id="9799448at2"/>
<dbReference type="GO" id="GO:0016787">
    <property type="term" value="F:hydrolase activity"/>
    <property type="evidence" value="ECO:0007669"/>
    <property type="project" value="UniProtKB-KW"/>
</dbReference>
<dbReference type="GO" id="GO:0004540">
    <property type="term" value="F:RNA nuclease activity"/>
    <property type="evidence" value="ECO:0007669"/>
    <property type="project" value="InterPro"/>
</dbReference>
<comment type="cofactor">
    <cofactor evidence="1 8">
        <name>Mg(2+)</name>
        <dbReference type="ChEBI" id="CHEBI:18420"/>
    </cofactor>
</comment>
<evidence type="ECO:0000256" key="8">
    <source>
        <dbReference type="HAMAP-Rule" id="MF_00265"/>
    </source>
</evidence>
<dbReference type="InterPro" id="IPR002716">
    <property type="entry name" value="PIN_dom"/>
</dbReference>
<proteinExistence type="inferred from homology"/>
<evidence type="ECO:0000256" key="2">
    <source>
        <dbReference type="ARBA" id="ARBA00022649"/>
    </source>
</evidence>
<keyword evidence="8" id="KW-0800">Toxin</keyword>
<dbReference type="HAMAP" id="MF_00265">
    <property type="entry name" value="VapC_Nob1"/>
    <property type="match status" value="1"/>
</dbReference>
<evidence type="ECO:0000256" key="1">
    <source>
        <dbReference type="ARBA" id="ARBA00001946"/>
    </source>
</evidence>
<keyword evidence="2 8" id="KW-1277">Toxin-antitoxin system</keyword>
<evidence type="ECO:0000256" key="7">
    <source>
        <dbReference type="ARBA" id="ARBA00038093"/>
    </source>
</evidence>
<dbReference type="AlphaFoldDB" id="A0A1X1ZUA3"/>
<dbReference type="InterPro" id="IPR022907">
    <property type="entry name" value="VapC_family"/>
</dbReference>
<accession>A0A1X1ZUA3</accession>
<dbReference type="CDD" id="cd18768">
    <property type="entry name" value="PIN_MtVapC4-C5-like"/>
    <property type="match status" value="1"/>
</dbReference>
<dbReference type="STRING" id="153971.AWC19_03355"/>
<keyword evidence="4 8" id="KW-0479">Metal-binding</keyword>
<keyword evidence="11" id="KW-1185">Reference proteome</keyword>
<feature type="binding site" evidence="8">
    <location>
        <position position="11"/>
    </location>
    <ligand>
        <name>Mg(2+)</name>
        <dbReference type="ChEBI" id="CHEBI:18420"/>
    </ligand>
</feature>
<evidence type="ECO:0000313" key="11">
    <source>
        <dbReference type="Proteomes" id="UP000193529"/>
    </source>
</evidence>
<evidence type="ECO:0000256" key="4">
    <source>
        <dbReference type="ARBA" id="ARBA00022723"/>
    </source>
</evidence>
<sequence length="135" mass="14466">MSKPPVAGVLDTSVFIATESSRPLDEALIPDEVATTVVTLAELHAGVLVATTSDIRAQRLATLESIADMETLPVDDDAARMWARLRIHLAETGRRVRVNDLWIAAIAASRGLPVVTQDDDFAVLDGAPKVAIIRV</sequence>
<dbReference type="EMBL" id="LQPJ01000076">
    <property type="protein sequence ID" value="ORW26731.1"/>
    <property type="molecule type" value="Genomic_DNA"/>
</dbReference>
<dbReference type="SUPFAM" id="SSF88723">
    <property type="entry name" value="PIN domain-like"/>
    <property type="match status" value="1"/>
</dbReference>
<reference evidence="10 11" key="1">
    <citation type="submission" date="2016-01" db="EMBL/GenBank/DDBJ databases">
        <title>The new phylogeny of the genus Mycobacterium.</title>
        <authorList>
            <person name="Tarcisio F."/>
            <person name="Conor M."/>
            <person name="Antonella G."/>
            <person name="Elisabetta G."/>
            <person name="Giulia F.S."/>
            <person name="Sara T."/>
            <person name="Anna F."/>
            <person name="Clotilde B."/>
            <person name="Roberto B."/>
            <person name="Veronica D.S."/>
            <person name="Fabio R."/>
            <person name="Monica P."/>
            <person name="Olivier J."/>
            <person name="Enrico T."/>
            <person name="Nicola S."/>
        </authorList>
    </citation>
    <scope>NUCLEOTIDE SEQUENCE [LARGE SCALE GENOMIC DNA]</scope>
    <source>
        <strain evidence="10 11">DSM 44572</strain>
    </source>
</reference>
<dbReference type="RefSeq" id="WP_085077472.1">
    <property type="nucleotide sequence ID" value="NZ_JACKRZ010000366.1"/>
</dbReference>
<evidence type="ECO:0000313" key="10">
    <source>
        <dbReference type="EMBL" id="ORW26731.1"/>
    </source>
</evidence>
<gene>
    <name evidence="8" type="primary">vapC</name>
    <name evidence="10" type="ORF">AWC19_03355</name>
</gene>
<comment type="similarity">
    <text evidence="7 8">Belongs to the PINc/VapC protein family.</text>
</comment>
<comment type="function">
    <text evidence="8">Toxic component of a toxin-antitoxin (TA) system. An RNase.</text>
</comment>
<name>A0A1X1ZUA3_9MYCO</name>
<comment type="caution">
    <text evidence="10">The sequence shown here is derived from an EMBL/GenBank/DDBJ whole genome shotgun (WGS) entry which is preliminary data.</text>
</comment>
<evidence type="ECO:0000256" key="6">
    <source>
        <dbReference type="ARBA" id="ARBA00022842"/>
    </source>
</evidence>
<dbReference type="PANTHER" id="PTHR33653:SF1">
    <property type="entry name" value="RIBONUCLEASE VAPC2"/>
    <property type="match status" value="1"/>
</dbReference>
<feature type="binding site" evidence="8">
    <location>
        <position position="100"/>
    </location>
    <ligand>
        <name>Mg(2+)</name>
        <dbReference type="ChEBI" id="CHEBI:18420"/>
    </ligand>
</feature>
<dbReference type="GO" id="GO:0090729">
    <property type="term" value="F:toxin activity"/>
    <property type="evidence" value="ECO:0007669"/>
    <property type="project" value="UniProtKB-KW"/>
</dbReference>
<keyword evidence="5 8" id="KW-0378">Hydrolase</keyword>
<dbReference type="GO" id="GO:0000287">
    <property type="term" value="F:magnesium ion binding"/>
    <property type="evidence" value="ECO:0007669"/>
    <property type="project" value="UniProtKB-UniRule"/>
</dbReference>
<dbReference type="Gene3D" id="3.40.50.1010">
    <property type="entry name" value="5'-nuclease"/>
    <property type="match status" value="1"/>
</dbReference>
<protein>
    <recommendedName>
        <fullName evidence="8">Ribonuclease VapC</fullName>
        <shortName evidence="8">RNase VapC</shortName>
        <ecNumber evidence="8">3.1.-.-</ecNumber>
    </recommendedName>
    <alternativeName>
        <fullName evidence="8">Toxin VapC</fullName>
    </alternativeName>
</protein>
<organism evidence="10 11">
    <name type="scientific">Mycobacterium palustre</name>
    <dbReference type="NCBI Taxonomy" id="153971"/>
    <lineage>
        <taxon>Bacteria</taxon>
        <taxon>Bacillati</taxon>
        <taxon>Actinomycetota</taxon>
        <taxon>Actinomycetes</taxon>
        <taxon>Mycobacteriales</taxon>
        <taxon>Mycobacteriaceae</taxon>
        <taxon>Mycobacterium</taxon>
        <taxon>Mycobacterium simiae complex</taxon>
    </lineage>
</organism>
<evidence type="ECO:0000256" key="3">
    <source>
        <dbReference type="ARBA" id="ARBA00022722"/>
    </source>
</evidence>
<evidence type="ECO:0000256" key="5">
    <source>
        <dbReference type="ARBA" id="ARBA00022801"/>
    </source>
</evidence>
<dbReference type="PANTHER" id="PTHR33653">
    <property type="entry name" value="RIBONUCLEASE VAPC2"/>
    <property type="match status" value="1"/>
</dbReference>
<dbReference type="EC" id="3.1.-.-" evidence="8"/>
<keyword evidence="3 8" id="KW-0540">Nuclease</keyword>
<dbReference type="InterPro" id="IPR029060">
    <property type="entry name" value="PIN-like_dom_sf"/>
</dbReference>
<feature type="domain" description="PIN" evidence="9">
    <location>
        <begin position="9"/>
        <end position="125"/>
    </location>
</feature>
<dbReference type="InterPro" id="IPR050556">
    <property type="entry name" value="Type_II_TA_system_RNase"/>
</dbReference>